<dbReference type="InterPro" id="IPR020846">
    <property type="entry name" value="MFS_dom"/>
</dbReference>
<keyword evidence="6 11" id="KW-1133">Transmembrane helix</keyword>
<evidence type="ECO:0000256" key="11">
    <source>
        <dbReference type="SAM" id="Phobius"/>
    </source>
</evidence>
<evidence type="ECO:0000256" key="2">
    <source>
        <dbReference type="ARBA" id="ARBA00008335"/>
    </source>
</evidence>
<dbReference type="FunFam" id="1.20.1250.20:FF:000284">
    <property type="entry name" value="Siderophore iron transporter mirB"/>
    <property type="match status" value="1"/>
</dbReference>
<evidence type="ECO:0000256" key="10">
    <source>
        <dbReference type="SAM" id="MobiDB-lite"/>
    </source>
</evidence>
<dbReference type="SUPFAM" id="SSF103473">
    <property type="entry name" value="MFS general substrate transporter"/>
    <property type="match status" value="2"/>
</dbReference>
<feature type="region of interest" description="Disordered" evidence="10">
    <location>
        <begin position="42"/>
        <end position="61"/>
    </location>
</feature>
<reference evidence="14" key="1">
    <citation type="submission" date="2019-04" db="EMBL/GenBank/DDBJ databases">
        <title>Friends and foes A comparative genomics studyof 23 Aspergillus species from section Flavi.</title>
        <authorList>
            <consortium name="DOE Joint Genome Institute"/>
            <person name="Kjaerbolling I."/>
            <person name="Vesth T."/>
            <person name="Frisvad J.C."/>
            <person name="Nybo J.L."/>
            <person name="Theobald S."/>
            <person name="Kildgaard S."/>
            <person name="Isbrandt T."/>
            <person name="Kuo A."/>
            <person name="Sato A."/>
            <person name="Lyhne E.K."/>
            <person name="Kogle M.E."/>
            <person name="Wiebenga A."/>
            <person name="Kun R.S."/>
            <person name="Lubbers R.J."/>
            <person name="Makela M.R."/>
            <person name="Barry K."/>
            <person name="Chovatia M."/>
            <person name="Clum A."/>
            <person name="Daum C."/>
            <person name="Haridas S."/>
            <person name="He G."/>
            <person name="LaButti K."/>
            <person name="Lipzen A."/>
            <person name="Mondo S."/>
            <person name="Riley R."/>
            <person name="Salamov A."/>
            <person name="Simmons B.A."/>
            <person name="Magnuson J.K."/>
            <person name="Henrissat B."/>
            <person name="Mortensen U.H."/>
            <person name="Larsen T.O."/>
            <person name="Devries R.P."/>
            <person name="Grigoriev I.V."/>
            <person name="Machida M."/>
            <person name="Baker S.E."/>
            <person name="Andersen M.R."/>
        </authorList>
    </citation>
    <scope>NUCLEOTIDE SEQUENCE [LARGE SCALE GENOMIC DNA]</scope>
    <source>
        <strain evidence="14">CBS 130017</strain>
    </source>
</reference>
<feature type="transmembrane region" description="Helical" evidence="11">
    <location>
        <begin position="490"/>
        <end position="510"/>
    </location>
</feature>
<evidence type="ECO:0000256" key="4">
    <source>
        <dbReference type="ARBA" id="ARBA00022496"/>
    </source>
</evidence>
<evidence type="ECO:0000256" key="9">
    <source>
        <dbReference type="ARBA" id="ARBA00023136"/>
    </source>
</evidence>
<dbReference type="GO" id="GO:0006826">
    <property type="term" value="P:iron ion transport"/>
    <property type="evidence" value="ECO:0007669"/>
    <property type="project" value="UniProtKB-KW"/>
</dbReference>
<feature type="transmembrane region" description="Helical" evidence="11">
    <location>
        <begin position="424"/>
        <end position="443"/>
    </location>
</feature>
<evidence type="ECO:0000256" key="3">
    <source>
        <dbReference type="ARBA" id="ARBA00022448"/>
    </source>
</evidence>
<feature type="transmembrane region" description="Helical" evidence="11">
    <location>
        <begin position="358"/>
        <end position="379"/>
    </location>
</feature>
<protein>
    <submittedName>
        <fullName evidence="13">Major facilitator superfamily domain-containing protein</fullName>
    </submittedName>
</protein>
<feature type="transmembrane region" description="Helical" evidence="11">
    <location>
        <begin position="204"/>
        <end position="222"/>
    </location>
</feature>
<gene>
    <name evidence="13" type="ORF">BDV39DRAFT_212442</name>
</gene>
<dbReference type="AlphaFoldDB" id="A0A5N6XDX6"/>
<keyword evidence="9 11" id="KW-0472">Membrane</keyword>
<feature type="transmembrane region" description="Helical" evidence="11">
    <location>
        <begin position="234"/>
        <end position="254"/>
    </location>
</feature>
<evidence type="ECO:0000256" key="7">
    <source>
        <dbReference type="ARBA" id="ARBA00023004"/>
    </source>
</evidence>
<feature type="transmembrane region" description="Helical" evidence="11">
    <location>
        <begin position="319"/>
        <end position="338"/>
    </location>
</feature>
<dbReference type="FunFam" id="1.20.1250.20:FF:000302">
    <property type="entry name" value="MFS siderochrome iron transporter MirB"/>
    <property type="match status" value="1"/>
</dbReference>
<dbReference type="InterPro" id="IPR011701">
    <property type="entry name" value="MFS"/>
</dbReference>
<feature type="domain" description="Major facilitator superfamily (MFS) profile" evidence="12">
    <location>
        <begin position="82"/>
        <end position="585"/>
    </location>
</feature>
<evidence type="ECO:0000313" key="14">
    <source>
        <dbReference type="Proteomes" id="UP000325945"/>
    </source>
</evidence>
<keyword evidence="4" id="KW-0410">Iron transport</keyword>
<evidence type="ECO:0000313" key="13">
    <source>
        <dbReference type="EMBL" id="KAE8331018.1"/>
    </source>
</evidence>
<dbReference type="EMBL" id="ML741771">
    <property type="protein sequence ID" value="KAE8331018.1"/>
    <property type="molecule type" value="Genomic_DNA"/>
</dbReference>
<comment type="subcellular location">
    <subcellularLocation>
        <location evidence="1">Membrane</location>
        <topology evidence="1">Multi-pass membrane protein</topology>
    </subcellularLocation>
</comment>
<keyword evidence="3" id="KW-0813">Transport</keyword>
<dbReference type="PANTHER" id="PTHR23501:SF55">
    <property type="entry name" value="SIDEROPHORE IRON TRANSPORTER, PUTATIVE (AFU_ORTHOLOGUE AFUA_3G03440)-RELATED"/>
    <property type="match status" value="1"/>
</dbReference>
<dbReference type="GO" id="GO:0022857">
    <property type="term" value="F:transmembrane transporter activity"/>
    <property type="evidence" value="ECO:0007669"/>
    <property type="project" value="InterPro"/>
</dbReference>
<keyword evidence="7" id="KW-0408">Iron</keyword>
<dbReference type="PANTHER" id="PTHR23501">
    <property type="entry name" value="MAJOR FACILITATOR SUPERFAMILY"/>
    <property type="match status" value="1"/>
</dbReference>
<proteinExistence type="inferred from homology"/>
<feature type="transmembrane region" description="Helical" evidence="11">
    <location>
        <begin position="168"/>
        <end position="192"/>
    </location>
</feature>
<sequence>MSHNPYVNNGLYLASSVELGLETSFQFPNFIYRTRMLEKVTPSTTEVPPATGPQDPTSEQQNGVRIAEAVTKSWSKNTLIQVYICMWLMYFVRALNGSLTSNLAPYITSDFSNHSLLPVIQIVVSIMSAACTMPIAKLLNLWDRTIALSLMLVVSIIGLIVMACCHNITIYCVAQAFITVGLTGLIFSLDVLTADTSTAQDRALAFAFTSSPYIIMAFAGAPLSASFNEVNWRWAYGTIAILLPVVTVPLIIIWELAKRKAQETETLTRVHEKRSFAESFRHYIIEFDIIGILLLIAGFSLFLLAFALAGSQPQKWHSTHIICMIVIGGVTIIVFAAYERFFASKPLVPYNLLISRTVTFTCLLNLTYVIAADCWASYFTSFLQVVYHVSLTEAGYVVAISNLISPLWLVGVGFLVRWTGRFKWLLLCAIPVYLLAIGLMIYFRSPGHSIGYICLCEVLIGLGTGTIIALEQTAVTTASEHNDYASMLALLGWVGSIGGAIGNSISGAIWTNTLPQKLREYLPEEMKAQWKEINDSLYVQLSYEVGSPTRVAIEKAYAVSQRNMLIAGIAFMALTIVWVVGIKDVRVKGRDNKGRVLF</sequence>
<evidence type="ECO:0000256" key="5">
    <source>
        <dbReference type="ARBA" id="ARBA00022692"/>
    </source>
</evidence>
<dbReference type="Proteomes" id="UP000325945">
    <property type="component" value="Unassembled WGS sequence"/>
</dbReference>
<feature type="transmembrane region" description="Helical" evidence="11">
    <location>
        <begin position="145"/>
        <end position="162"/>
    </location>
</feature>
<name>A0A5N6XDX6_9EURO</name>
<feature type="transmembrane region" description="Helical" evidence="11">
    <location>
        <begin position="564"/>
        <end position="582"/>
    </location>
</feature>
<feature type="transmembrane region" description="Helical" evidence="11">
    <location>
        <begin position="283"/>
        <end position="307"/>
    </location>
</feature>
<feature type="transmembrane region" description="Helical" evidence="11">
    <location>
        <begin position="115"/>
        <end position="133"/>
    </location>
</feature>
<evidence type="ECO:0000256" key="8">
    <source>
        <dbReference type="ARBA" id="ARBA00023065"/>
    </source>
</evidence>
<keyword evidence="14" id="KW-1185">Reference proteome</keyword>
<feature type="transmembrane region" description="Helical" evidence="11">
    <location>
        <begin position="449"/>
        <end position="470"/>
    </location>
</feature>
<dbReference type="Pfam" id="PF07690">
    <property type="entry name" value="MFS_1"/>
    <property type="match status" value="1"/>
</dbReference>
<dbReference type="PROSITE" id="PS50850">
    <property type="entry name" value="MFS"/>
    <property type="match status" value="1"/>
</dbReference>
<feature type="transmembrane region" description="Helical" evidence="11">
    <location>
        <begin position="394"/>
        <end position="417"/>
    </location>
</feature>
<dbReference type="GO" id="GO:0005886">
    <property type="term" value="C:plasma membrane"/>
    <property type="evidence" value="ECO:0007669"/>
    <property type="project" value="TreeGrafter"/>
</dbReference>
<keyword evidence="5 11" id="KW-0812">Transmembrane</keyword>
<keyword evidence="8" id="KW-0406">Ion transport</keyword>
<accession>A0A5N6XDX6</accession>
<evidence type="ECO:0000256" key="6">
    <source>
        <dbReference type="ARBA" id="ARBA00022989"/>
    </source>
</evidence>
<dbReference type="InterPro" id="IPR036259">
    <property type="entry name" value="MFS_trans_sf"/>
</dbReference>
<comment type="similarity">
    <text evidence="2">Belongs to the major facilitator superfamily.</text>
</comment>
<organism evidence="13 14">
    <name type="scientific">Aspergillus sergii</name>
    <dbReference type="NCBI Taxonomy" id="1034303"/>
    <lineage>
        <taxon>Eukaryota</taxon>
        <taxon>Fungi</taxon>
        <taxon>Dikarya</taxon>
        <taxon>Ascomycota</taxon>
        <taxon>Pezizomycotina</taxon>
        <taxon>Eurotiomycetes</taxon>
        <taxon>Eurotiomycetidae</taxon>
        <taxon>Eurotiales</taxon>
        <taxon>Aspergillaceae</taxon>
        <taxon>Aspergillus</taxon>
        <taxon>Aspergillus subgen. Circumdati</taxon>
    </lineage>
</organism>
<dbReference type="GO" id="GO:0010106">
    <property type="term" value="P:cellular response to iron ion starvation"/>
    <property type="evidence" value="ECO:0007669"/>
    <property type="project" value="UniProtKB-ARBA"/>
</dbReference>
<evidence type="ECO:0000259" key="12">
    <source>
        <dbReference type="PROSITE" id="PS50850"/>
    </source>
</evidence>
<feature type="transmembrane region" description="Helical" evidence="11">
    <location>
        <begin position="78"/>
        <end position="95"/>
    </location>
</feature>
<evidence type="ECO:0000256" key="1">
    <source>
        <dbReference type="ARBA" id="ARBA00004141"/>
    </source>
</evidence>
<dbReference type="Gene3D" id="1.20.1250.20">
    <property type="entry name" value="MFS general substrate transporter like domains"/>
    <property type="match status" value="2"/>
</dbReference>